<dbReference type="PANTHER" id="PTHR20854">
    <property type="entry name" value="INOSITOL MONOPHOSPHATASE"/>
    <property type="match status" value="1"/>
</dbReference>
<evidence type="ECO:0000256" key="2">
    <source>
        <dbReference type="ARBA" id="ARBA00022801"/>
    </source>
</evidence>
<evidence type="ECO:0000256" key="1">
    <source>
        <dbReference type="ARBA" id="ARBA00022723"/>
    </source>
</evidence>
<keyword evidence="2" id="KW-0378">Hydrolase</keyword>
<keyword evidence="3" id="KW-0460">Magnesium</keyword>
<keyword evidence="1" id="KW-0479">Metal-binding</keyword>
<gene>
    <name evidence="4" type="ORF">LCGC14_2751880</name>
</gene>
<dbReference type="PANTHER" id="PTHR20854:SF4">
    <property type="entry name" value="INOSITOL-1-MONOPHOSPHATASE-RELATED"/>
    <property type="match status" value="1"/>
</dbReference>
<dbReference type="PROSITE" id="PS00630">
    <property type="entry name" value="IMP_2"/>
    <property type="match status" value="1"/>
</dbReference>
<sequence>MELSINFLKNIAINVYDAVSPLLGSKKAAKKVNKGAGGDISMIIDLIAEETIIKVLEEANVNILLISEELGEKYIGEKETAKEEKGVLVIDPIDGSNNAVRGIPYCSVSIAYAIGNRMNDIKRAVVLNLNTRDLYWAEKGKGAYLNDKEIHVSDLDLSQQCFFELNLPMRDLIKNLEKIGLLIRRFYRVRILGSSALTLCQIASGSMEAFINLKGSNRLVDVAAGMLILEEAGGKFFSIDGIDFDKPLSIDVKFPFIASNT</sequence>
<dbReference type="GO" id="GO:0046854">
    <property type="term" value="P:phosphatidylinositol phosphate biosynthetic process"/>
    <property type="evidence" value="ECO:0007669"/>
    <property type="project" value="InterPro"/>
</dbReference>
<dbReference type="Gene3D" id="3.30.540.10">
    <property type="entry name" value="Fructose-1,6-Bisphosphatase, subunit A, domain 1"/>
    <property type="match status" value="1"/>
</dbReference>
<dbReference type="Gene3D" id="3.40.190.80">
    <property type="match status" value="1"/>
</dbReference>
<comment type="caution">
    <text evidence="4">The sequence shown here is derived from an EMBL/GenBank/DDBJ whole genome shotgun (WGS) entry which is preliminary data.</text>
</comment>
<dbReference type="InterPro" id="IPR020583">
    <property type="entry name" value="Inositol_monoP_metal-BS"/>
</dbReference>
<dbReference type="InterPro" id="IPR000760">
    <property type="entry name" value="Inositol_monophosphatase-like"/>
</dbReference>
<dbReference type="EMBL" id="LAZR01050339">
    <property type="protein sequence ID" value="KKK87573.1"/>
    <property type="molecule type" value="Genomic_DNA"/>
</dbReference>
<dbReference type="Pfam" id="PF00459">
    <property type="entry name" value="Inositol_P"/>
    <property type="match status" value="1"/>
</dbReference>
<evidence type="ECO:0000256" key="3">
    <source>
        <dbReference type="ARBA" id="ARBA00022842"/>
    </source>
</evidence>
<dbReference type="PRINTS" id="PR00377">
    <property type="entry name" value="IMPHPHTASES"/>
</dbReference>
<feature type="non-terminal residue" evidence="4">
    <location>
        <position position="261"/>
    </location>
</feature>
<evidence type="ECO:0000313" key="4">
    <source>
        <dbReference type="EMBL" id="KKK87573.1"/>
    </source>
</evidence>
<dbReference type="GO" id="GO:0008934">
    <property type="term" value="F:inositol monophosphate 1-phosphatase activity"/>
    <property type="evidence" value="ECO:0007669"/>
    <property type="project" value="TreeGrafter"/>
</dbReference>
<dbReference type="PROSITE" id="PS00629">
    <property type="entry name" value="IMP_1"/>
    <property type="match status" value="1"/>
</dbReference>
<organism evidence="4">
    <name type="scientific">marine sediment metagenome</name>
    <dbReference type="NCBI Taxonomy" id="412755"/>
    <lineage>
        <taxon>unclassified sequences</taxon>
        <taxon>metagenomes</taxon>
        <taxon>ecological metagenomes</taxon>
    </lineage>
</organism>
<dbReference type="GO" id="GO:0046872">
    <property type="term" value="F:metal ion binding"/>
    <property type="evidence" value="ECO:0007669"/>
    <property type="project" value="UniProtKB-KW"/>
</dbReference>
<dbReference type="InterPro" id="IPR020550">
    <property type="entry name" value="Inositol_monophosphatase_CS"/>
</dbReference>
<dbReference type="AlphaFoldDB" id="A0A0F8Z1P1"/>
<evidence type="ECO:0008006" key="5">
    <source>
        <dbReference type="Google" id="ProtNLM"/>
    </source>
</evidence>
<dbReference type="GO" id="GO:0006020">
    <property type="term" value="P:inositol metabolic process"/>
    <property type="evidence" value="ECO:0007669"/>
    <property type="project" value="TreeGrafter"/>
</dbReference>
<name>A0A0F8Z1P1_9ZZZZ</name>
<reference evidence="4" key="1">
    <citation type="journal article" date="2015" name="Nature">
        <title>Complex archaea that bridge the gap between prokaryotes and eukaryotes.</title>
        <authorList>
            <person name="Spang A."/>
            <person name="Saw J.H."/>
            <person name="Jorgensen S.L."/>
            <person name="Zaremba-Niedzwiedzka K."/>
            <person name="Martijn J."/>
            <person name="Lind A.E."/>
            <person name="van Eijk R."/>
            <person name="Schleper C."/>
            <person name="Guy L."/>
            <person name="Ettema T.J."/>
        </authorList>
    </citation>
    <scope>NUCLEOTIDE SEQUENCE</scope>
</reference>
<proteinExistence type="predicted"/>
<dbReference type="SUPFAM" id="SSF56655">
    <property type="entry name" value="Carbohydrate phosphatase"/>
    <property type="match status" value="1"/>
</dbReference>
<accession>A0A0F8Z1P1</accession>
<dbReference type="GO" id="GO:0007165">
    <property type="term" value="P:signal transduction"/>
    <property type="evidence" value="ECO:0007669"/>
    <property type="project" value="TreeGrafter"/>
</dbReference>
<protein>
    <recommendedName>
        <fullName evidence="5">Fructose-bisphosphatase</fullName>
    </recommendedName>
</protein>
<dbReference type="FunFam" id="3.30.540.10:FF:000027">
    <property type="entry name" value="Fructose-1,6-bisphosphatase/inositol-1-monophosphatase"/>
    <property type="match status" value="1"/>
</dbReference>